<accession>A0ABY3NJ31</accession>
<comment type="caution">
    <text evidence="1">The sequence shown here is derived from an EMBL/GenBank/DDBJ whole genome shotgun (WGS) entry which is preliminary data.</text>
</comment>
<name>A0ABY3NJ31_ELIMR</name>
<sequence length="208" mass="23664">MALNQNLAEFRATIIELNQHIQFAHQKYASGSYKIGVSLREFISESAFLKIFVAWETFVEKCFIDYLINEESILNRRPAKWATPIDFNHANQIIIGNQKHMDWSNPETIRKISKIFFHQGYVFDTALSAINTDLMDMKAIRNSAAHLSSTTATKLDGVAKRILGTPVVNFTAYKLLFHNDPRSTPTLQTVLERYLNLLDIAAEEIANG</sequence>
<gene>
    <name evidence="1" type="ORF">LX74_01213</name>
</gene>
<evidence type="ECO:0000313" key="2">
    <source>
        <dbReference type="Proteomes" id="UP000324513"/>
    </source>
</evidence>
<reference evidence="1 2" key="1">
    <citation type="submission" date="2019-07" db="EMBL/GenBank/DDBJ databases">
        <title>Genomic Encyclopedia of Archaeal and Bacterial Type Strains, Phase II (KMG-II): from individual species to whole genera.</title>
        <authorList>
            <person name="Goeker M."/>
        </authorList>
    </citation>
    <scope>NUCLEOTIDE SEQUENCE [LARGE SCALE GENOMIC DNA]</scope>
    <source>
        <strain evidence="1 2">DSM 14571</strain>
    </source>
</reference>
<proteinExistence type="predicted"/>
<dbReference type="Proteomes" id="UP000324513">
    <property type="component" value="Unassembled WGS sequence"/>
</dbReference>
<dbReference type="RefSeq" id="WP_065081195.1">
    <property type="nucleotide sequence ID" value="NZ_FLSS01000021.1"/>
</dbReference>
<dbReference type="EMBL" id="VNHK01000003">
    <property type="protein sequence ID" value="TYO93148.1"/>
    <property type="molecule type" value="Genomic_DNA"/>
</dbReference>
<evidence type="ECO:0000313" key="1">
    <source>
        <dbReference type="EMBL" id="TYO93148.1"/>
    </source>
</evidence>
<organism evidence="1 2">
    <name type="scientific">Elizabethkingia miricola</name>
    <name type="common">Chryseobacterium miricola</name>
    <dbReference type="NCBI Taxonomy" id="172045"/>
    <lineage>
        <taxon>Bacteria</taxon>
        <taxon>Pseudomonadati</taxon>
        <taxon>Bacteroidota</taxon>
        <taxon>Flavobacteriia</taxon>
        <taxon>Flavobacteriales</taxon>
        <taxon>Weeksellaceae</taxon>
        <taxon>Elizabethkingia</taxon>
    </lineage>
</organism>
<evidence type="ECO:0008006" key="3">
    <source>
        <dbReference type="Google" id="ProtNLM"/>
    </source>
</evidence>
<keyword evidence="2" id="KW-1185">Reference proteome</keyword>
<protein>
    <recommendedName>
        <fullName evidence="3">RiboL-PSP-HEPN domain-containing protein</fullName>
    </recommendedName>
</protein>